<keyword evidence="1" id="KW-1133">Transmembrane helix</keyword>
<dbReference type="Proteomes" id="UP001319827">
    <property type="component" value="Chromosome"/>
</dbReference>
<evidence type="ECO:0008006" key="4">
    <source>
        <dbReference type="Google" id="ProtNLM"/>
    </source>
</evidence>
<evidence type="ECO:0000313" key="2">
    <source>
        <dbReference type="EMBL" id="BCR05766.1"/>
    </source>
</evidence>
<accession>A0ABM8HTW5</accession>
<sequence length="190" mass="21541">MARETIFQALWRLNKLWPSVLAGLLVLNLLVFTGLNQWVRPELESLEREFIEAQALSRKSQQEQASAGTPLAAFHQGQQDLAAFRERVPPRSDFTSLINELFALAQQAGLTIDQVNYDPKEITEERLLRYGLTFAVTGTYRQVKQFAYLLEQSTRLIAIEKITLSGAGEPGQGRVSLRLMLSTVFRMEIE</sequence>
<dbReference type="InterPro" id="IPR014717">
    <property type="entry name" value="Transl_elong_EF1B/ribsomal_bS6"/>
</dbReference>
<evidence type="ECO:0000313" key="3">
    <source>
        <dbReference type="Proteomes" id="UP001319827"/>
    </source>
</evidence>
<dbReference type="Gene3D" id="3.30.70.60">
    <property type="match status" value="1"/>
</dbReference>
<reference evidence="2 3" key="1">
    <citation type="journal article" date="2016" name="C (Basel)">
        <title>Selective Growth of and Electricity Production by Marine Exoelectrogenic Bacteria in Self-Aggregated Hydrogel of Microbially Reduced Graphene Oxide.</title>
        <authorList>
            <person name="Yoshida N."/>
            <person name="Goto Y."/>
            <person name="Miyata Y."/>
        </authorList>
    </citation>
    <scope>NUCLEOTIDE SEQUENCE [LARGE SCALE GENOMIC DNA]</scope>
    <source>
        <strain evidence="2 3">NIT-T3</strain>
    </source>
</reference>
<gene>
    <name evidence="2" type="ORF">DESUT3_28350</name>
</gene>
<reference evidence="2 3" key="2">
    <citation type="journal article" date="2021" name="Int. J. Syst. Evol. Microbiol.">
        <title>Isolation and Polyphasic Characterization of Desulfuromonas versatilis sp. Nov., an Electrogenic Bacteria Capable of Versatile Metabolism Isolated from a Graphene Oxide-Reducing Enrichment Culture.</title>
        <authorList>
            <person name="Xie L."/>
            <person name="Yoshida N."/>
            <person name="Ishii S."/>
            <person name="Meng L."/>
        </authorList>
    </citation>
    <scope>NUCLEOTIDE SEQUENCE [LARGE SCALE GENOMIC DNA]</scope>
    <source>
        <strain evidence="2 3">NIT-T3</strain>
    </source>
</reference>
<evidence type="ECO:0000256" key="1">
    <source>
        <dbReference type="SAM" id="Phobius"/>
    </source>
</evidence>
<organism evidence="2 3">
    <name type="scientific">Desulfuromonas versatilis</name>
    <dbReference type="NCBI Taxonomy" id="2802975"/>
    <lineage>
        <taxon>Bacteria</taxon>
        <taxon>Pseudomonadati</taxon>
        <taxon>Thermodesulfobacteriota</taxon>
        <taxon>Desulfuromonadia</taxon>
        <taxon>Desulfuromonadales</taxon>
        <taxon>Desulfuromonadaceae</taxon>
        <taxon>Desulfuromonas</taxon>
    </lineage>
</organism>
<feature type="transmembrane region" description="Helical" evidence="1">
    <location>
        <begin position="20"/>
        <end position="39"/>
    </location>
</feature>
<keyword evidence="1" id="KW-0472">Membrane</keyword>
<name>A0ABM8HTW5_9BACT</name>
<dbReference type="RefSeq" id="WP_221249170.1">
    <property type="nucleotide sequence ID" value="NZ_AP024355.1"/>
</dbReference>
<dbReference type="EMBL" id="AP024355">
    <property type="protein sequence ID" value="BCR05766.1"/>
    <property type="molecule type" value="Genomic_DNA"/>
</dbReference>
<dbReference type="InterPro" id="IPR007445">
    <property type="entry name" value="PilO"/>
</dbReference>
<proteinExistence type="predicted"/>
<keyword evidence="3" id="KW-1185">Reference proteome</keyword>
<protein>
    <recommendedName>
        <fullName evidence="4">Type 4a pilus biogenesis protein PilO</fullName>
    </recommendedName>
</protein>
<keyword evidence="1" id="KW-0812">Transmembrane</keyword>
<dbReference type="Pfam" id="PF04350">
    <property type="entry name" value="PilO"/>
    <property type="match status" value="1"/>
</dbReference>